<accession>A0A0A9FBL9</accession>
<organism evidence="1">
    <name type="scientific">Arundo donax</name>
    <name type="common">Giant reed</name>
    <name type="synonym">Donax arundinaceus</name>
    <dbReference type="NCBI Taxonomy" id="35708"/>
    <lineage>
        <taxon>Eukaryota</taxon>
        <taxon>Viridiplantae</taxon>
        <taxon>Streptophyta</taxon>
        <taxon>Embryophyta</taxon>
        <taxon>Tracheophyta</taxon>
        <taxon>Spermatophyta</taxon>
        <taxon>Magnoliopsida</taxon>
        <taxon>Liliopsida</taxon>
        <taxon>Poales</taxon>
        <taxon>Poaceae</taxon>
        <taxon>PACMAD clade</taxon>
        <taxon>Arundinoideae</taxon>
        <taxon>Arundineae</taxon>
        <taxon>Arundo</taxon>
    </lineage>
</organism>
<evidence type="ECO:0000313" key="1">
    <source>
        <dbReference type="EMBL" id="JAE07541.1"/>
    </source>
</evidence>
<dbReference type="EMBL" id="GBRH01190355">
    <property type="protein sequence ID" value="JAE07541.1"/>
    <property type="molecule type" value="Transcribed_RNA"/>
</dbReference>
<reference evidence="1" key="2">
    <citation type="journal article" date="2015" name="Data Brief">
        <title>Shoot transcriptome of the giant reed, Arundo donax.</title>
        <authorList>
            <person name="Barrero R.A."/>
            <person name="Guerrero F.D."/>
            <person name="Moolhuijzen P."/>
            <person name="Goolsby J.A."/>
            <person name="Tidwell J."/>
            <person name="Bellgard S.E."/>
            <person name="Bellgard M.I."/>
        </authorList>
    </citation>
    <scope>NUCLEOTIDE SEQUENCE</scope>
    <source>
        <tissue evidence="1">Shoot tissue taken approximately 20 cm above the soil surface</tissue>
    </source>
</reference>
<name>A0A0A9FBL9_ARUDO</name>
<protein>
    <submittedName>
        <fullName evidence="1">Uncharacterized protein</fullName>
    </submittedName>
</protein>
<reference evidence="1" key="1">
    <citation type="submission" date="2014-09" db="EMBL/GenBank/DDBJ databases">
        <authorList>
            <person name="Magalhaes I.L.F."/>
            <person name="Oliveira U."/>
            <person name="Santos F.R."/>
            <person name="Vidigal T.H.D.A."/>
            <person name="Brescovit A.D."/>
            <person name="Santos A.J."/>
        </authorList>
    </citation>
    <scope>NUCLEOTIDE SEQUENCE</scope>
    <source>
        <tissue evidence="1">Shoot tissue taken approximately 20 cm above the soil surface</tissue>
    </source>
</reference>
<proteinExistence type="predicted"/>
<sequence>MSLCIQLLF</sequence>